<reference evidence="1 2" key="1">
    <citation type="submission" date="2018-04" db="EMBL/GenBank/DDBJ databases">
        <title>The genome of golden apple snail Pomacea canaliculata provides insight into stress tolerance and invasive adaptation.</title>
        <authorList>
            <person name="Liu C."/>
            <person name="Liu B."/>
            <person name="Ren Y."/>
            <person name="Zhang Y."/>
            <person name="Wang H."/>
            <person name="Li S."/>
            <person name="Jiang F."/>
            <person name="Yin L."/>
            <person name="Zhang G."/>
            <person name="Qian W."/>
            <person name="Fan W."/>
        </authorList>
    </citation>
    <scope>NUCLEOTIDE SEQUENCE [LARGE SCALE GENOMIC DNA]</scope>
    <source>
        <strain evidence="1">SZHN2017</strain>
        <tissue evidence="1">Muscle</tissue>
    </source>
</reference>
<comment type="caution">
    <text evidence="1">The sequence shown here is derived from an EMBL/GenBank/DDBJ whole genome shotgun (WGS) entry which is preliminary data.</text>
</comment>
<name>A0A2T7NL85_POMCA</name>
<keyword evidence="2" id="KW-1185">Reference proteome</keyword>
<gene>
    <name evidence="1" type="ORF">C0Q70_17740</name>
</gene>
<protein>
    <submittedName>
        <fullName evidence="1">Uncharacterized protein</fullName>
    </submittedName>
</protein>
<proteinExistence type="predicted"/>
<dbReference type="EMBL" id="PZQS01000011">
    <property type="protein sequence ID" value="PVD21937.1"/>
    <property type="molecule type" value="Genomic_DNA"/>
</dbReference>
<sequence>MTGCFPTADDKPQMRVMTGSFPSHCFTFPQPFIEPGTNFRTLKSTEYEGEGVCYVTRVSYRRVIRVRMSESCRFSGGLEITSTSLSYNDIVSSGTADRPRHQPLAATTDDVTALQLSCVQSKVTVIIKPMEEVEALRVLGGWVAGVAPPVRVPTLFSNPHDNV</sequence>
<evidence type="ECO:0000313" key="1">
    <source>
        <dbReference type="EMBL" id="PVD21937.1"/>
    </source>
</evidence>
<dbReference type="Proteomes" id="UP000245119">
    <property type="component" value="Linkage Group LG11"/>
</dbReference>
<evidence type="ECO:0000313" key="2">
    <source>
        <dbReference type="Proteomes" id="UP000245119"/>
    </source>
</evidence>
<organism evidence="1 2">
    <name type="scientific">Pomacea canaliculata</name>
    <name type="common">Golden apple snail</name>
    <dbReference type="NCBI Taxonomy" id="400727"/>
    <lineage>
        <taxon>Eukaryota</taxon>
        <taxon>Metazoa</taxon>
        <taxon>Spiralia</taxon>
        <taxon>Lophotrochozoa</taxon>
        <taxon>Mollusca</taxon>
        <taxon>Gastropoda</taxon>
        <taxon>Caenogastropoda</taxon>
        <taxon>Architaenioglossa</taxon>
        <taxon>Ampullarioidea</taxon>
        <taxon>Ampullariidae</taxon>
        <taxon>Pomacea</taxon>
    </lineage>
</organism>
<accession>A0A2T7NL85</accession>
<dbReference type="AlphaFoldDB" id="A0A2T7NL85"/>